<sequence length="58" mass="6118">MKTHYCTATSIDGYIADEENSLAWLFQFSEGEPGEGDDAGVPGRYATFLAGIGAVVMG</sequence>
<comment type="caution">
    <text evidence="1">The sequence shown here is derived from an EMBL/GenBank/DDBJ whole genome shotgun (WGS) entry which is preliminary data.</text>
</comment>
<name>A0A7W5JYF9_9ACTN</name>
<evidence type="ECO:0008006" key="3">
    <source>
        <dbReference type="Google" id="ProtNLM"/>
    </source>
</evidence>
<organism evidence="1 2">
    <name type="scientific">Microlunatus antarcticus</name>
    <dbReference type="NCBI Taxonomy" id="53388"/>
    <lineage>
        <taxon>Bacteria</taxon>
        <taxon>Bacillati</taxon>
        <taxon>Actinomycetota</taxon>
        <taxon>Actinomycetes</taxon>
        <taxon>Propionibacteriales</taxon>
        <taxon>Propionibacteriaceae</taxon>
        <taxon>Microlunatus</taxon>
    </lineage>
</organism>
<protein>
    <recommendedName>
        <fullName evidence="3">RibD C-terminal domain-containing protein</fullName>
    </recommendedName>
</protein>
<accession>A0A7W5JYF9</accession>
<keyword evidence="2" id="KW-1185">Reference proteome</keyword>
<dbReference type="EMBL" id="JACHZG010000001">
    <property type="protein sequence ID" value="MBB3327977.1"/>
    <property type="molecule type" value="Genomic_DNA"/>
</dbReference>
<dbReference type="InterPro" id="IPR024072">
    <property type="entry name" value="DHFR-like_dom_sf"/>
</dbReference>
<dbReference type="AlphaFoldDB" id="A0A7W5JYF9"/>
<proteinExistence type="predicted"/>
<reference evidence="1 2" key="1">
    <citation type="submission" date="2020-08" db="EMBL/GenBank/DDBJ databases">
        <title>Sequencing the genomes of 1000 actinobacteria strains.</title>
        <authorList>
            <person name="Klenk H.-P."/>
        </authorList>
    </citation>
    <scope>NUCLEOTIDE SEQUENCE [LARGE SCALE GENOMIC DNA]</scope>
    <source>
        <strain evidence="1 2">DSM 11053</strain>
    </source>
</reference>
<dbReference type="RefSeq" id="WP_232530635.1">
    <property type="nucleotide sequence ID" value="NZ_JACHZG010000001.1"/>
</dbReference>
<evidence type="ECO:0000313" key="2">
    <source>
        <dbReference type="Proteomes" id="UP000565572"/>
    </source>
</evidence>
<gene>
    <name evidence="1" type="ORF">FHX39_002921</name>
</gene>
<evidence type="ECO:0000313" key="1">
    <source>
        <dbReference type="EMBL" id="MBB3327977.1"/>
    </source>
</evidence>
<dbReference type="Proteomes" id="UP000565572">
    <property type="component" value="Unassembled WGS sequence"/>
</dbReference>
<dbReference type="Gene3D" id="3.40.430.10">
    <property type="entry name" value="Dihydrofolate Reductase, subunit A"/>
    <property type="match status" value="1"/>
</dbReference>